<sequence length="69" mass="7659">MAISFVNFEDMNDGNKKLAMWNVCMDKQQKFGKQLWIDHGPVSKYPTTPTTSIVALVIASMEGAKAPKV</sequence>
<gene>
    <name evidence="1" type="ORF">Amon02_000294800</name>
</gene>
<evidence type="ECO:0000313" key="2">
    <source>
        <dbReference type="Proteomes" id="UP001165064"/>
    </source>
</evidence>
<evidence type="ECO:0000313" key="1">
    <source>
        <dbReference type="EMBL" id="GME77231.1"/>
    </source>
</evidence>
<organism evidence="1 2">
    <name type="scientific">Ambrosiozyma monospora</name>
    <name type="common">Yeast</name>
    <name type="synonym">Endomycopsis monosporus</name>
    <dbReference type="NCBI Taxonomy" id="43982"/>
    <lineage>
        <taxon>Eukaryota</taxon>
        <taxon>Fungi</taxon>
        <taxon>Dikarya</taxon>
        <taxon>Ascomycota</taxon>
        <taxon>Saccharomycotina</taxon>
        <taxon>Pichiomycetes</taxon>
        <taxon>Pichiales</taxon>
        <taxon>Pichiaceae</taxon>
        <taxon>Ambrosiozyma</taxon>
    </lineage>
</organism>
<protein>
    <submittedName>
        <fullName evidence="1">Unnamed protein product</fullName>
    </submittedName>
</protein>
<reference evidence="1" key="1">
    <citation type="submission" date="2023-04" db="EMBL/GenBank/DDBJ databases">
        <title>Ambrosiozyma monospora NBRC 10751.</title>
        <authorList>
            <person name="Ichikawa N."/>
            <person name="Sato H."/>
            <person name="Tonouchi N."/>
        </authorList>
    </citation>
    <scope>NUCLEOTIDE SEQUENCE</scope>
    <source>
        <strain evidence="1">NBRC 10751</strain>
    </source>
</reference>
<keyword evidence="2" id="KW-1185">Reference proteome</keyword>
<comment type="caution">
    <text evidence="1">The sequence shown here is derived from an EMBL/GenBank/DDBJ whole genome shotgun (WGS) entry which is preliminary data.</text>
</comment>
<dbReference type="EMBL" id="BSXS01001783">
    <property type="protein sequence ID" value="GME77231.1"/>
    <property type="molecule type" value="Genomic_DNA"/>
</dbReference>
<dbReference type="Proteomes" id="UP001165064">
    <property type="component" value="Unassembled WGS sequence"/>
</dbReference>
<accession>A0ACB5SZJ3</accession>
<proteinExistence type="predicted"/>
<name>A0ACB5SZJ3_AMBMO</name>